<evidence type="ECO:0000256" key="3">
    <source>
        <dbReference type="ARBA" id="ARBA00022827"/>
    </source>
</evidence>
<dbReference type="SUPFAM" id="SSF160996">
    <property type="entry name" value="HI0933 insert domain-like"/>
    <property type="match status" value="1"/>
</dbReference>
<organism evidence="6 7">
    <name type="scientific">Desulforhopalus singaporensis</name>
    <dbReference type="NCBI Taxonomy" id="91360"/>
    <lineage>
        <taxon>Bacteria</taxon>
        <taxon>Pseudomonadati</taxon>
        <taxon>Thermodesulfobacteriota</taxon>
        <taxon>Desulfobulbia</taxon>
        <taxon>Desulfobulbales</taxon>
        <taxon>Desulfocapsaceae</taxon>
        <taxon>Desulforhopalus</taxon>
    </lineage>
</organism>
<dbReference type="SUPFAM" id="SSF51905">
    <property type="entry name" value="FAD/NAD(P)-binding domain"/>
    <property type="match status" value="1"/>
</dbReference>
<proteinExistence type="predicted"/>
<sequence length="411" mass="44887">MKKKRAIVIGGGAAGLMAAGIAAERGMEVHLFEKMKQTGRKIGISGKGRCNLTNSTELTDFLTHFGKNGRFLRQCFDRFFSKELIDFFADKGLAVTLERGGRYFPASGRALDVVRVLNNWLKALGVTVHHQRRVTRIITENNRVTGVECSGATYPCDSVVVATGGMSYPRTGSAGDGYGLLAEIGHKVTPLQPALVPLVSSHPALELVPEVELRNILLRLFIDRKKKTQEFGELYITGHIISGPTALTLSSIAVEALNRNHEVTLCVDLKPALDEKKLTARLMRDLKARRGEPVSSILRGLLPQQLVDICLADCNIAQEIDTTSFPAKARNNLVHWLKNFRLPVTGFRSWDEAIVTSGGISLKEIDPRTMESKLVQGLHVVGELLDLQADTGGYNLQAAFSTGWLAGMSVG</sequence>
<dbReference type="Gene3D" id="2.40.30.10">
    <property type="entry name" value="Translation factors"/>
    <property type="match status" value="1"/>
</dbReference>
<dbReference type="NCBIfam" id="TIGR00275">
    <property type="entry name" value="aminoacetone oxidase family FAD-binding enzyme"/>
    <property type="match status" value="1"/>
</dbReference>
<protein>
    <recommendedName>
        <fullName evidence="8">Aminoacetone oxidase family FAD-binding enzyme</fullName>
    </recommendedName>
</protein>
<gene>
    <name evidence="6" type="ORF">SAMN05660330_03576</name>
</gene>
<accession>A0A1H0UI01</accession>
<reference evidence="6 7" key="1">
    <citation type="submission" date="2016-10" db="EMBL/GenBank/DDBJ databases">
        <authorList>
            <person name="de Groot N.N."/>
        </authorList>
    </citation>
    <scope>NUCLEOTIDE SEQUENCE [LARGE SCALE GENOMIC DNA]</scope>
    <source>
        <strain evidence="6 7">DSM 12130</strain>
    </source>
</reference>
<dbReference type="Gene3D" id="1.10.8.260">
    <property type="entry name" value="HI0933 insert domain-like"/>
    <property type="match status" value="1"/>
</dbReference>
<feature type="domain" description="RsdA/BaiN/AoA(So)-like Rossmann fold-like" evidence="4">
    <location>
        <begin position="5"/>
        <end position="408"/>
    </location>
</feature>
<dbReference type="InterPro" id="IPR004792">
    <property type="entry name" value="BaiN-like"/>
</dbReference>
<dbReference type="AlphaFoldDB" id="A0A1H0UI01"/>
<name>A0A1H0UI01_9BACT</name>
<dbReference type="Gene3D" id="3.50.50.60">
    <property type="entry name" value="FAD/NAD(P)-binding domain"/>
    <property type="match status" value="1"/>
</dbReference>
<dbReference type="RefSeq" id="WP_092225318.1">
    <property type="nucleotide sequence ID" value="NZ_FNJI01000032.1"/>
</dbReference>
<dbReference type="InterPro" id="IPR036188">
    <property type="entry name" value="FAD/NAD-bd_sf"/>
</dbReference>
<dbReference type="InterPro" id="IPR057661">
    <property type="entry name" value="RsdA/BaiN/AoA(So)_Rossmann"/>
</dbReference>
<evidence type="ECO:0000313" key="7">
    <source>
        <dbReference type="Proteomes" id="UP000199073"/>
    </source>
</evidence>
<evidence type="ECO:0000259" key="4">
    <source>
        <dbReference type="Pfam" id="PF03486"/>
    </source>
</evidence>
<evidence type="ECO:0008006" key="8">
    <source>
        <dbReference type="Google" id="ProtNLM"/>
    </source>
</evidence>
<evidence type="ECO:0000256" key="1">
    <source>
        <dbReference type="ARBA" id="ARBA00001974"/>
    </source>
</evidence>
<dbReference type="InterPro" id="IPR055178">
    <property type="entry name" value="RsdA/BaiN/AoA(So)-like_dom"/>
</dbReference>
<dbReference type="Pfam" id="PF22780">
    <property type="entry name" value="HI0933_like_1st"/>
    <property type="match status" value="1"/>
</dbReference>
<keyword evidence="2" id="KW-0285">Flavoprotein</keyword>
<dbReference type="Pfam" id="PF03486">
    <property type="entry name" value="HI0933_like"/>
    <property type="match status" value="1"/>
</dbReference>
<dbReference type="STRING" id="91360.SAMN05660330_03576"/>
<evidence type="ECO:0000256" key="2">
    <source>
        <dbReference type="ARBA" id="ARBA00022630"/>
    </source>
</evidence>
<dbReference type="PANTHER" id="PTHR42887">
    <property type="entry name" value="OS12G0638800 PROTEIN"/>
    <property type="match status" value="1"/>
</dbReference>
<evidence type="ECO:0000259" key="5">
    <source>
        <dbReference type="Pfam" id="PF22780"/>
    </source>
</evidence>
<dbReference type="PRINTS" id="PR00411">
    <property type="entry name" value="PNDRDTASEI"/>
</dbReference>
<keyword evidence="7" id="KW-1185">Reference proteome</keyword>
<dbReference type="OrthoDB" id="9773233at2"/>
<evidence type="ECO:0000313" key="6">
    <source>
        <dbReference type="EMBL" id="SDP65837.1"/>
    </source>
</evidence>
<dbReference type="EMBL" id="FNJI01000032">
    <property type="protein sequence ID" value="SDP65837.1"/>
    <property type="molecule type" value="Genomic_DNA"/>
</dbReference>
<feature type="domain" description="RsdA/BaiN/AoA(So)-like insert" evidence="5">
    <location>
        <begin position="192"/>
        <end position="355"/>
    </location>
</feature>
<dbReference type="PANTHER" id="PTHR42887:SF2">
    <property type="entry name" value="OS12G0638800 PROTEIN"/>
    <property type="match status" value="1"/>
</dbReference>
<dbReference type="InterPro" id="IPR023166">
    <property type="entry name" value="BaiN-like_dom_sf"/>
</dbReference>
<dbReference type="Proteomes" id="UP000199073">
    <property type="component" value="Unassembled WGS sequence"/>
</dbReference>
<comment type="cofactor">
    <cofactor evidence="1">
        <name>FAD</name>
        <dbReference type="ChEBI" id="CHEBI:57692"/>
    </cofactor>
</comment>
<keyword evidence="3" id="KW-0274">FAD</keyword>